<evidence type="ECO:0000256" key="1">
    <source>
        <dbReference type="SAM" id="MobiDB-lite"/>
    </source>
</evidence>
<accession>A0ABW2G4B5</accession>
<evidence type="ECO:0000313" key="2">
    <source>
        <dbReference type="EMBL" id="MFC7183047.1"/>
    </source>
</evidence>
<gene>
    <name evidence="2" type="ORF">ACFQMG_26190</name>
</gene>
<reference evidence="3" key="1">
    <citation type="journal article" date="2019" name="Int. J. Syst. Evol. Microbiol.">
        <title>The Global Catalogue of Microorganisms (GCM) 10K type strain sequencing project: providing services to taxonomists for standard genome sequencing and annotation.</title>
        <authorList>
            <consortium name="The Broad Institute Genomics Platform"/>
            <consortium name="The Broad Institute Genome Sequencing Center for Infectious Disease"/>
            <person name="Wu L."/>
            <person name="Ma J."/>
        </authorList>
    </citation>
    <scope>NUCLEOTIDE SEQUENCE [LARGE SCALE GENOMIC DNA]</scope>
    <source>
        <strain evidence="3">CGMCC 1.12859</strain>
    </source>
</reference>
<sequence length="210" mass="20963">MDVLPDLLAALPALDAGLDPGTPWPLRRVELPVPSGASLSVGDPLGGGGYVLAAPRGLVAYLVLGGDAERTEVVAALLRHGETLPVEADEDGDRLDTDSGVLLVHAFPDGGPAALLARALTAARRPGGEGSRAGEASSAGERGRAGHPAAGSERAGVSAGGAVGLPDDFAEGWLSAADGPALALLVDPDGLSVTGCRDVEGREVALLLHR</sequence>
<name>A0ABW2G4B5_9ACTN</name>
<proteinExistence type="predicted"/>
<dbReference type="RefSeq" id="WP_345705525.1">
    <property type="nucleotide sequence ID" value="NZ_BAABKV010000001.1"/>
</dbReference>
<keyword evidence="3" id="KW-1185">Reference proteome</keyword>
<evidence type="ECO:0000313" key="3">
    <source>
        <dbReference type="Proteomes" id="UP001596435"/>
    </source>
</evidence>
<feature type="region of interest" description="Disordered" evidence="1">
    <location>
        <begin position="125"/>
        <end position="158"/>
    </location>
</feature>
<comment type="caution">
    <text evidence="2">The sequence shown here is derived from an EMBL/GenBank/DDBJ whole genome shotgun (WGS) entry which is preliminary data.</text>
</comment>
<dbReference type="EMBL" id="JBHTAJ010000058">
    <property type="protein sequence ID" value="MFC7183047.1"/>
    <property type="molecule type" value="Genomic_DNA"/>
</dbReference>
<protein>
    <submittedName>
        <fullName evidence="2">Uncharacterized protein</fullName>
    </submittedName>
</protein>
<dbReference type="Proteomes" id="UP001596435">
    <property type="component" value="Unassembled WGS sequence"/>
</dbReference>
<organism evidence="2 3">
    <name type="scientific">Kitasatospora paranensis</name>
    <dbReference type="NCBI Taxonomy" id="258053"/>
    <lineage>
        <taxon>Bacteria</taxon>
        <taxon>Bacillati</taxon>
        <taxon>Actinomycetota</taxon>
        <taxon>Actinomycetes</taxon>
        <taxon>Kitasatosporales</taxon>
        <taxon>Streptomycetaceae</taxon>
        <taxon>Kitasatospora</taxon>
    </lineage>
</organism>